<name>A0A0U4BGZ4_9BACT</name>
<keyword evidence="3" id="KW-0812">Transmembrane</keyword>
<keyword evidence="3" id="KW-1133">Transmembrane helix</keyword>
<organism evidence="6 7">
    <name type="scientific">Hymenobacter sedentarius</name>
    <dbReference type="NCBI Taxonomy" id="1411621"/>
    <lineage>
        <taxon>Bacteria</taxon>
        <taxon>Pseudomonadati</taxon>
        <taxon>Bacteroidota</taxon>
        <taxon>Cytophagia</taxon>
        <taxon>Cytophagales</taxon>
        <taxon>Hymenobacteraceae</taxon>
        <taxon>Hymenobacter</taxon>
    </lineage>
</organism>
<dbReference type="Gene3D" id="2.40.50.100">
    <property type="match status" value="1"/>
</dbReference>
<dbReference type="Gene3D" id="1.10.287.470">
    <property type="entry name" value="Helix hairpin bin"/>
    <property type="match status" value="1"/>
</dbReference>
<dbReference type="Proteomes" id="UP000059542">
    <property type="component" value="Chromosome"/>
</dbReference>
<feature type="domain" description="CusB-like beta-barrel" evidence="5">
    <location>
        <begin position="219"/>
        <end position="289"/>
    </location>
</feature>
<sequence length="398" mass="42434">MSEPTTSSSSRFWLIILIVLAVFGGLFLLGYMPRHNREKARDSEASQNAAAAPTVTVVAAQAAPDTTTLTLPADTRSNRETFVFARANGYIKSWSADIGQKVKAGQVLAEVTTPELDQQIAEARATLGLARTSYNRLAGIGLPGAISKQELDAAQAQYAAQRAGVQQLLAQQAFRRVTAPFSGIVTQRNVEVGSLVNSSNTPGSHLYKLEQTDKLRAYVQVPQNFAPAIKPGLTADFLVPEFPGRVFAGRVVREAGALDANTRTLLTEVEVPNARGELRPGSYAQVRFHLPRTSPGVLIPANALVPGGTDVRVATVQDGKVHYQTITPGRDFGSQLEVAQGLKGGELLVLNPAENLTEGQAVQTRAYKPAPKPAGPPPAKPRLNDPDAPRVSSPALLK</sequence>
<dbReference type="OrthoDB" id="9806939at2"/>
<protein>
    <submittedName>
        <fullName evidence="6">Uncharacterized protein</fullName>
    </submittedName>
</protein>
<dbReference type="STRING" id="1411621.AUC43_12375"/>
<dbReference type="Gene3D" id="2.40.420.20">
    <property type="match status" value="1"/>
</dbReference>
<dbReference type="NCBIfam" id="TIGR01730">
    <property type="entry name" value="RND_mfp"/>
    <property type="match status" value="1"/>
</dbReference>
<evidence type="ECO:0000313" key="6">
    <source>
        <dbReference type="EMBL" id="ALW85819.1"/>
    </source>
</evidence>
<dbReference type="InterPro" id="IPR058792">
    <property type="entry name" value="Beta-barrel_RND_2"/>
</dbReference>
<dbReference type="RefSeq" id="WP_068193918.1">
    <property type="nucleotide sequence ID" value="NZ_CP013909.1"/>
</dbReference>
<feature type="compositionally biased region" description="Pro residues" evidence="2">
    <location>
        <begin position="370"/>
        <end position="380"/>
    </location>
</feature>
<accession>A0A0U4BGZ4</accession>
<gene>
    <name evidence="6" type="ORF">AUC43_12375</name>
</gene>
<keyword evidence="3" id="KW-0472">Membrane</keyword>
<dbReference type="Pfam" id="PF25954">
    <property type="entry name" value="Beta-barrel_RND_2"/>
    <property type="match status" value="1"/>
</dbReference>
<evidence type="ECO:0000313" key="7">
    <source>
        <dbReference type="Proteomes" id="UP000059542"/>
    </source>
</evidence>
<dbReference type="PANTHER" id="PTHR30469">
    <property type="entry name" value="MULTIDRUG RESISTANCE PROTEIN MDTA"/>
    <property type="match status" value="1"/>
</dbReference>
<dbReference type="GO" id="GO:1990281">
    <property type="term" value="C:efflux pump complex"/>
    <property type="evidence" value="ECO:0007669"/>
    <property type="project" value="TreeGrafter"/>
</dbReference>
<dbReference type="Gene3D" id="2.40.30.170">
    <property type="match status" value="1"/>
</dbReference>
<comment type="similarity">
    <text evidence="1">Belongs to the membrane fusion protein (MFP) (TC 8.A.1) family.</text>
</comment>
<dbReference type="AlphaFoldDB" id="A0A0U4BGZ4"/>
<dbReference type="InterPro" id="IPR058625">
    <property type="entry name" value="MdtA-like_BSH"/>
</dbReference>
<dbReference type="SUPFAM" id="SSF111369">
    <property type="entry name" value="HlyD-like secretion proteins"/>
    <property type="match status" value="1"/>
</dbReference>
<dbReference type="Pfam" id="PF25917">
    <property type="entry name" value="BSH_RND"/>
    <property type="match status" value="1"/>
</dbReference>
<evidence type="ECO:0000256" key="2">
    <source>
        <dbReference type="SAM" id="MobiDB-lite"/>
    </source>
</evidence>
<evidence type="ECO:0000256" key="3">
    <source>
        <dbReference type="SAM" id="Phobius"/>
    </source>
</evidence>
<evidence type="ECO:0000259" key="4">
    <source>
        <dbReference type="Pfam" id="PF25917"/>
    </source>
</evidence>
<feature type="transmembrane region" description="Helical" evidence="3">
    <location>
        <begin position="12"/>
        <end position="31"/>
    </location>
</feature>
<dbReference type="EMBL" id="CP013909">
    <property type="protein sequence ID" value="ALW85819.1"/>
    <property type="molecule type" value="Genomic_DNA"/>
</dbReference>
<feature type="region of interest" description="Disordered" evidence="2">
    <location>
        <begin position="364"/>
        <end position="398"/>
    </location>
</feature>
<dbReference type="KEGG" id="hyg:AUC43_12375"/>
<proteinExistence type="inferred from homology"/>
<evidence type="ECO:0000256" key="1">
    <source>
        <dbReference type="ARBA" id="ARBA00009477"/>
    </source>
</evidence>
<dbReference type="PANTHER" id="PTHR30469:SF37">
    <property type="entry name" value="RAGD PROTEIN"/>
    <property type="match status" value="1"/>
</dbReference>
<dbReference type="GO" id="GO:0015562">
    <property type="term" value="F:efflux transmembrane transporter activity"/>
    <property type="evidence" value="ECO:0007669"/>
    <property type="project" value="TreeGrafter"/>
</dbReference>
<keyword evidence="7" id="KW-1185">Reference proteome</keyword>
<reference evidence="6 7" key="1">
    <citation type="submission" date="2015-12" db="EMBL/GenBank/DDBJ databases">
        <authorList>
            <person name="Shamseldin A."/>
            <person name="Moawad H."/>
            <person name="Abd El-Rahim W.M."/>
            <person name="Sadowsky M.J."/>
        </authorList>
    </citation>
    <scope>NUCLEOTIDE SEQUENCE [LARGE SCALE GENOMIC DNA]</scope>
    <source>
        <strain evidence="6 7">DG5B</strain>
    </source>
</reference>
<evidence type="ECO:0000259" key="5">
    <source>
        <dbReference type="Pfam" id="PF25954"/>
    </source>
</evidence>
<dbReference type="InterPro" id="IPR006143">
    <property type="entry name" value="RND_pump_MFP"/>
</dbReference>
<feature type="domain" description="Multidrug resistance protein MdtA-like barrel-sandwich hybrid" evidence="4">
    <location>
        <begin position="83"/>
        <end position="201"/>
    </location>
</feature>